<keyword evidence="3" id="KW-0805">Transcription regulation</keyword>
<gene>
    <name evidence="8" type="ORF">MNBD_GAMMA06-1634</name>
</gene>
<dbReference type="Pfam" id="PF00990">
    <property type="entry name" value="GGDEF"/>
    <property type="match status" value="1"/>
</dbReference>
<dbReference type="Gene3D" id="3.30.70.270">
    <property type="match status" value="1"/>
</dbReference>
<dbReference type="SUPFAM" id="SSF55073">
    <property type="entry name" value="Nucleotide cyclase"/>
    <property type="match status" value="1"/>
</dbReference>
<protein>
    <submittedName>
        <fullName evidence="8">Uncharacterized protein</fullName>
    </submittedName>
</protein>
<dbReference type="Gene3D" id="3.40.50.2300">
    <property type="match status" value="1"/>
</dbReference>
<proteinExistence type="predicted"/>
<dbReference type="InterPro" id="IPR011006">
    <property type="entry name" value="CheY-like_superfamily"/>
</dbReference>
<dbReference type="InterPro" id="IPR043128">
    <property type="entry name" value="Rev_trsase/Diguanyl_cyclase"/>
</dbReference>
<accession>A0A3B0WLY0</accession>
<dbReference type="GO" id="GO:0005829">
    <property type="term" value="C:cytosol"/>
    <property type="evidence" value="ECO:0007669"/>
    <property type="project" value="TreeGrafter"/>
</dbReference>
<dbReference type="Pfam" id="PF00072">
    <property type="entry name" value="Response_reg"/>
    <property type="match status" value="1"/>
</dbReference>
<dbReference type="AlphaFoldDB" id="A0A3B0WLY0"/>
<dbReference type="PROSITE" id="PS50110">
    <property type="entry name" value="RESPONSE_REGULATORY"/>
    <property type="match status" value="1"/>
</dbReference>
<dbReference type="InterPro" id="IPR029787">
    <property type="entry name" value="Nucleotide_cyclase"/>
</dbReference>
<dbReference type="GO" id="GO:0032993">
    <property type="term" value="C:protein-DNA complex"/>
    <property type="evidence" value="ECO:0007669"/>
    <property type="project" value="TreeGrafter"/>
</dbReference>
<keyword evidence="5" id="KW-0804">Transcription</keyword>
<keyword evidence="1" id="KW-0597">Phosphoprotein</keyword>
<sequence length="317" mass="35287">MSSIELSIIVVDDLQFSRIVVKTALKKAGYSGVRMADSATEALTMMQQKPADVVLADWNMPEMDGIELTQHIRQRDEEKGTYTAIILFTANDGVEYLVKAFDHGVDDYLCKPPNPHELAARVNAAARTAALQNDLLETSRQLEKRVQTLKKMALVDELTGAGNQTFLIKNLRSHILEASTRHGGVCLAIIELRELEAITAAHGEFITNEILISQHRRLRRAVRPTDTVARLENNTFGIIMHHTKSKDYKVSAIERILTMVNNRAYKTSAGNITISGCIGVHYYRGDDTMISADEMLMRGNGKLEQARNGDTSKSIAY</sequence>
<dbReference type="PANTHER" id="PTHR48111">
    <property type="entry name" value="REGULATOR OF RPOS"/>
    <property type="match status" value="1"/>
</dbReference>
<dbReference type="CDD" id="cd17546">
    <property type="entry name" value="REC_hyHK_CKI1_RcsC-like"/>
    <property type="match status" value="1"/>
</dbReference>
<evidence type="ECO:0000256" key="5">
    <source>
        <dbReference type="ARBA" id="ARBA00023163"/>
    </source>
</evidence>
<feature type="domain" description="Response regulatory" evidence="6">
    <location>
        <begin position="7"/>
        <end position="126"/>
    </location>
</feature>
<feature type="domain" description="GGDEF" evidence="7">
    <location>
        <begin position="183"/>
        <end position="317"/>
    </location>
</feature>
<dbReference type="InterPro" id="IPR039420">
    <property type="entry name" value="WalR-like"/>
</dbReference>
<dbReference type="GO" id="GO:0000976">
    <property type="term" value="F:transcription cis-regulatory region binding"/>
    <property type="evidence" value="ECO:0007669"/>
    <property type="project" value="TreeGrafter"/>
</dbReference>
<dbReference type="SMART" id="SM00448">
    <property type="entry name" value="REC"/>
    <property type="match status" value="1"/>
</dbReference>
<dbReference type="GO" id="GO:0000156">
    <property type="term" value="F:phosphorelay response regulator activity"/>
    <property type="evidence" value="ECO:0007669"/>
    <property type="project" value="TreeGrafter"/>
</dbReference>
<evidence type="ECO:0000313" key="8">
    <source>
        <dbReference type="EMBL" id="VAW50389.1"/>
    </source>
</evidence>
<dbReference type="EMBL" id="UOFD01000012">
    <property type="protein sequence ID" value="VAW50389.1"/>
    <property type="molecule type" value="Genomic_DNA"/>
</dbReference>
<reference evidence="8" key="1">
    <citation type="submission" date="2018-06" db="EMBL/GenBank/DDBJ databases">
        <authorList>
            <person name="Zhirakovskaya E."/>
        </authorList>
    </citation>
    <scope>NUCLEOTIDE SEQUENCE</scope>
</reference>
<evidence type="ECO:0000259" key="6">
    <source>
        <dbReference type="PROSITE" id="PS50110"/>
    </source>
</evidence>
<evidence type="ECO:0000256" key="3">
    <source>
        <dbReference type="ARBA" id="ARBA00023015"/>
    </source>
</evidence>
<evidence type="ECO:0000259" key="7">
    <source>
        <dbReference type="PROSITE" id="PS50887"/>
    </source>
</evidence>
<dbReference type="GO" id="GO:0006355">
    <property type="term" value="P:regulation of DNA-templated transcription"/>
    <property type="evidence" value="ECO:0007669"/>
    <property type="project" value="TreeGrafter"/>
</dbReference>
<keyword evidence="2" id="KW-0902">Two-component regulatory system</keyword>
<dbReference type="InterPro" id="IPR001789">
    <property type="entry name" value="Sig_transdc_resp-reg_receiver"/>
</dbReference>
<organism evidence="8">
    <name type="scientific">hydrothermal vent metagenome</name>
    <dbReference type="NCBI Taxonomy" id="652676"/>
    <lineage>
        <taxon>unclassified sequences</taxon>
        <taxon>metagenomes</taxon>
        <taxon>ecological metagenomes</taxon>
    </lineage>
</organism>
<evidence type="ECO:0000256" key="2">
    <source>
        <dbReference type="ARBA" id="ARBA00023012"/>
    </source>
</evidence>
<dbReference type="NCBIfam" id="TIGR00254">
    <property type="entry name" value="GGDEF"/>
    <property type="match status" value="1"/>
</dbReference>
<evidence type="ECO:0000256" key="4">
    <source>
        <dbReference type="ARBA" id="ARBA00023125"/>
    </source>
</evidence>
<evidence type="ECO:0000256" key="1">
    <source>
        <dbReference type="ARBA" id="ARBA00022553"/>
    </source>
</evidence>
<name>A0A3B0WLY0_9ZZZZ</name>
<dbReference type="SUPFAM" id="SSF52172">
    <property type="entry name" value="CheY-like"/>
    <property type="match status" value="1"/>
</dbReference>
<dbReference type="SMART" id="SM00267">
    <property type="entry name" value="GGDEF"/>
    <property type="match status" value="1"/>
</dbReference>
<dbReference type="PANTHER" id="PTHR48111:SF1">
    <property type="entry name" value="TWO-COMPONENT RESPONSE REGULATOR ORR33"/>
    <property type="match status" value="1"/>
</dbReference>
<keyword evidence="4" id="KW-0238">DNA-binding</keyword>
<dbReference type="InterPro" id="IPR000160">
    <property type="entry name" value="GGDEF_dom"/>
</dbReference>
<dbReference type="PROSITE" id="PS50887">
    <property type="entry name" value="GGDEF"/>
    <property type="match status" value="1"/>
</dbReference>